<accession>A0A7K3RY26</accession>
<dbReference type="SUPFAM" id="SSF46894">
    <property type="entry name" value="C-terminal effector domain of the bipartite response regulators"/>
    <property type="match status" value="1"/>
</dbReference>
<proteinExistence type="predicted"/>
<feature type="domain" description="HTH luxR-type" evidence="1">
    <location>
        <begin position="256"/>
        <end position="321"/>
    </location>
</feature>
<reference evidence="2 3" key="1">
    <citation type="submission" date="2020-01" db="EMBL/GenBank/DDBJ databases">
        <title>Insect and environment-associated Actinomycetes.</title>
        <authorList>
            <person name="Currrie C."/>
            <person name="Chevrette M."/>
            <person name="Carlson C."/>
            <person name="Stubbendieck R."/>
            <person name="Wendt-Pienkowski E."/>
        </authorList>
    </citation>
    <scope>NUCLEOTIDE SEQUENCE [LARGE SCALE GENOMIC DNA]</scope>
    <source>
        <strain evidence="2 3">SID7590</strain>
    </source>
</reference>
<dbReference type="GO" id="GO:0006355">
    <property type="term" value="P:regulation of DNA-templated transcription"/>
    <property type="evidence" value="ECO:0007669"/>
    <property type="project" value="InterPro"/>
</dbReference>
<dbReference type="InterPro" id="IPR000792">
    <property type="entry name" value="Tscrpt_reg_LuxR_C"/>
</dbReference>
<dbReference type="GO" id="GO:0003677">
    <property type="term" value="F:DNA binding"/>
    <property type="evidence" value="ECO:0007669"/>
    <property type="project" value="InterPro"/>
</dbReference>
<gene>
    <name evidence="2" type="ORF">G3I50_18040</name>
</gene>
<name>A0A7K3RY26_9ACTN</name>
<organism evidence="2 3">
    <name type="scientific">Streptomyces parvus</name>
    <dbReference type="NCBI Taxonomy" id="66428"/>
    <lineage>
        <taxon>Bacteria</taxon>
        <taxon>Bacillati</taxon>
        <taxon>Actinomycetota</taxon>
        <taxon>Actinomycetes</taxon>
        <taxon>Kitasatosporales</taxon>
        <taxon>Streptomycetaceae</taxon>
        <taxon>Streptomyces</taxon>
    </lineage>
</organism>
<dbReference type="PANTHER" id="PTHR34293">
    <property type="entry name" value="HTH-TYPE TRANSCRIPTIONAL REGULATOR TRMBL2"/>
    <property type="match status" value="1"/>
</dbReference>
<dbReference type="EMBL" id="JAAGMP010000809">
    <property type="protein sequence ID" value="NEC20135.1"/>
    <property type="molecule type" value="Genomic_DNA"/>
</dbReference>
<dbReference type="Gene3D" id="1.10.10.10">
    <property type="entry name" value="Winged helix-like DNA-binding domain superfamily/Winged helix DNA-binding domain"/>
    <property type="match status" value="1"/>
</dbReference>
<dbReference type="PROSITE" id="PS50043">
    <property type="entry name" value="HTH_LUXR_2"/>
    <property type="match status" value="1"/>
</dbReference>
<dbReference type="PANTHER" id="PTHR34293:SF1">
    <property type="entry name" value="HTH-TYPE TRANSCRIPTIONAL REGULATOR TRMBL2"/>
    <property type="match status" value="1"/>
</dbReference>
<evidence type="ECO:0000313" key="3">
    <source>
        <dbReference type="Proteomes" id="UP000469670"/>
    </source>
</evidence>
<dbReference type="Proteomes" id="UP000469670">
    <property type="component" value="Unassembled WGS sequence"/>
</dbReference>
<dbReference type="Pfam" id="PF00196">
    <property type="entry name" value="GerE"/>
    <property type="match status" value="1"/>
</dbReference>
<comment type="caution">
    <text evidence="2">The sequence shown here is derived from an EMBL/GenBank/DDBJ whole genome shotgun (WGS) entry which is preliminary data.</text>
</comment>
<evidence type="ECO:0000259" key="1">
    <source>
        <dbReference type="PROSITE" id="PS50043"/>
    </source>
</evidence>
<evidence type="ECO:0000313" key="2">
    <source>
        <dbReference type="EMBL" id="NEC20135.1"/>
    </source>
</evidence>
<dbReference type="AlphaFoldDB" id="A0A7K3RY26"/>
<dbReference type="SMART" id="SM00421">
    <property type="entry name" value="HTH_LUXR"/>
    <property type="match status" value="1"/>
</dbReference>
<dbReference type="InterPro" id="IPR016032">
    <property type="entry name" value="Sig_transdc_resp-reg_C-effctor"/>
</dbReference>
<dbReference type="InterPro" id="IPR051797">
    <property type="entry name" value="TrmB-like"/>
</dbReference>
<dbReference type="InterPro" id="IPR036388">
    <property type="entry name" value="WH-like_DNA-bd_sf"/>
</dbReference>
<sequence>MCTEDDAHAVPHPPHPPEKLCAPALGLYSEALRRGYIPEQDATRAPCLVPLGLLRPDPYDTTRLLPVPAAAALTRLLTPITHDIRERLAASAAVVDALIPLAAITAPAPDTAITRLDGKSTIQASIKEAADRAEEHILTLHPGSKRPEKMLEQARARAIEPLRRGVAMRHLYQHSARYGPNLKRYVDRLPYENLQIRTMEQTAERMFILDRTAYISISPQRDAALRITHPALVRHLIHVYDVLWAGATPFGESLQTAPPGAPFTAVQLSIARLLTEGHVDDVVARKMGISVRTCRAHIAKLMQALGATSRTHLGALIVRSGISELPNSPAACENPVRQP</sequence>
<dbReference type="RefSeq" id="WP_164203740.1">
    <property type="nucleotide sequence ID" value="NZ_JAAGMP010000809.1"/>
</dbReference>
<protein>
    <submittedName>
        <fullName evidence="2">Response regulator transcription factor</fullName>
    </submittedName>
</protein>